<comment type="catalytic activity">
    <reaction evidence="10">
        <text>7-carboxy-7-carbaguanine + NH4(+) + 2 ATP = 7-cyano-7-carbaguanine + 2 AMP + 2 diphosphate + 2 H(+)</text>
        <dbReference type="Rhea" id="RHEA:27982"/>
        <dbReference type="ChEBI" id="CHEBI:15378"/>
        <dbReference type="ChEBI" id="CHEBI:28938"/>
        <dbReference type="ChEBI" id="CHEBI:30616"/>
        <dbReference type="ChEBI" id="CHEBI:33019"/>
        <dbReference type="ChEBI" id="CHEBI:45075"/>
        <dbReference type="ChEBI" id="CHEBI:61036"/>
        <dbReference type="ChEBI" id="CHEBI:456215"/>
        <dbReference type="EC" id="6.3.4.20"/>
    </reaction>
</comment>
<reference evidence="11 12" key="1">
    <citation type="submission" date="2019-02" db="EMBL/GenBank/DDBJ databases">
        <title>Deep-cultivation of Planctomycetes and their phenomic and genomic characterization uncovers novel biology.</title>
        <authorList>
            <person name="Wiegand S."/>
            <person name="Jogler M."/>
            <person name="Boedeker C."/>
            <person name="Pinto D."/>
            <person name="Vollmers J."/>
            <person name="Rivas-Marin E."/>
            <person name="Kohn T."/>
            <person name="Peeters S.H."/>
            <person name="Heuer A."/>
            <person name="Rast P."/>
            <person name="Oberbeckmann S."/>
            <person name="Bunk B."/>
            <person name="Jeske O."/>
            <person name="Meyerdierks A."/>
            <person name="Storesund J.E."/>
            <person name="Kallscheuer N."/>
            <person name="Luecker S."/>
            <person name="Lage O.M."/>
            <person name="Pohl T."/>
            <person name="Merkel B.J."/>
            <person name="Hornburger P."/>
            <person name="Mueller R.-W."/>
            <person name="Bruemmer F."/>
            <person name="Labrenz M."/>
            <person name="Spormann A.M."/>
            <person name="Op den Camp H."/>
            <person name="Overmann J."/>
            <person name="Amann R."/>
            <person name="Jetten M.S.M."/>
            <person name="Mascher T."/>
            <person name="Medema M.H."/>
            <person name="Devos D.P."/>
            <person name="Kaster A.-K."/>
            <person name="Ovreas L."/>
            <person name="Rohde M."/>
            <person name="Galperin M.Y."/>
            <person name="Jogler C."/>
        </authorList>
    </citation>
    <scope>NUCLEOTIDE SEQUENCE [LARGE SCALE GENOMIC DNA]</scope>
    <source>
        <strain evidence="11 12">KS4</strain>
    </source>
</reference>
<keyword evidence="4" id="KW-0547">Nucleotide-binding</keyword>
<keyword evidence="6" id="KW-0862">Zinc</keyword>
<evidence type="ECO:0000256" key="3">
    <source>
        <dbReference type="ARBA" id="ARBA00022723"/>
    </source>
</evidence>
<keyword evidence="2 11" id="KW-0436">Ligase</keyword>
<keyword evidence="5" id="KW-0671">Queuosine biosynthesis</keyword>
<keyword evidence="12" id="KW-1185">Reference proteome</keyword>
<dbReference type="Proteomes" id="UP000317369">
    <property type="component" value="Chromosome"/>
</dbReference>
<organism evidence="11 12">
    <name type="scientific">Poriferisphaera corsica</name>
    <dbReference type="NCBI Taxonomy" id="2528020"/>
    <lineage>
        <taxon>Bacteria</taxon>
        <taxon>Pseudomonadati</taxon>
        <taxon>Planctomycetota</taxon>
        <taxon>Phycisphaerae</taxon>
        <taxon>Phycisphaerales</taxon>
        <taxon>Phycisphaeraceae</taxon>
        <taxon>Poriferisphaera</taxon>
    </lineage>
</organism>
<dbReference type="Gene3D" id="3.40.50.620">
    <property type="entry name" value="HUPs"/>
    <property type="match status" value="1"/>
</dbReference>
<dbReference type="AlphaFoldDB" id="A0A517YQ37"/>
<protein>
    <recommendedName>
        <fullName evidence="9">7-cyano-7-deazaguanine synthase</fullName>
        <ecNumber evidence="9">6.3.4.20</ecNumber>
    </recommendedName>
</protein>
<dbReference type="KEGG" id="pcor:KS4_03690"/>
<dbReference type="PANTHER" id="PTHR42914">
    <property type="entry name" value="7-CYANO-7-DEAZAGUANINE SYNTHASE"/>
    <property type="match status" value="1"/>
</dbReference>
<evidence type="ECO:0000256" key="7">
    <source>
        <dbReference type="ARBA" id="ARBA00022840"/>
    </source>
</evidence>
<dbReference type="InterPro" id="IPR018317">
    <property type="entry name" value="QueC"/>
</dbReference>
<evidence type="ECO:0000256" key="6">
    <source>
        <dbReference type="ARBA" id="ARBA00022833"/>
    </source>
</evidence>
<dbReference type="GO" id="GO:0016874">
    <property type="term" value="F:ligase activity"/>
    <property type="evidence" value="ECO:0007669"/>
    <property type="project" value="UniProtKB-KW"/>
</dbReference>
<keyword evidence="7" id="KW-0067">ATP-binding</keyword>
<evidence type="ECO:0000256" key="8">
    <source>
        <dbReference type="ARBA" id="ARBA00037993"/>
    </source>
</evidence>
<dbReference type="PANTHER" id="PTHR42914:SF1">
    <property type="entry name" value="7-CYANO-7-DEAZAGUANINE SYNTHASE"/>
    <property type="match status" value="1"/>
</dbReference>
<evidence type="ECO:0000313" key="11">
    <source>
        <dbReference type="EMBL" id="QDU32337.1"/>
    </source>
</evidence>
<dbReference type="GO" id="GO:0005524">
    <property type="term" value="F:ATP binding"/>
    <property type="evidence" value="ECO:0007669"/>
    <property type="project" value="UniProtKB-KW"/>
</dbReference>
<dbReference type="EMBL" id="CP036425">
    <property type="protein sequence ID" value="QDU32337.1"/>
    <property type="molecule type" value="Genomic_DNA"/>
</dbReference>
<keyword evidence="3" id="KW-0479">Metal-binding</keyword>
<evidence type="ECO:0000256" key="10">
    <source>
        <dbReference type="ARBA" id="ARBA00047890"/>
    </source>
</evidence>
<accession>A0A517YQ37</accession>
<evidence type="ECO:0000256" key="5">
    <source>
        <dbReference type="ARBA" id="ARBA00022785"/>
    </source>
</evidence>
<proteinExistence type="inferred from homology"/>
<sequence>MNANNQHIAILNSGGLRSLIATAVSLNDKPRTRASLIYINDGRDNVVNRASYLRLQADYFNIPRIIELDLPHIFAHGYGKNPDGTPMGNIVAPQFLLAALAQARLMQAEHLIWPISFNLDHQKIAFATEQIQLVEHLASLESPTNPTIRTPLLELADKQIIELGNQLETPFFNAWSCLTLNPKPCRACPACLRRKQAFRDAATTDPSFNPDTASVVK</sequence>
<dbReference type="Pfam" id="PF06508">
    <property type="entry name" value="QueC"/>
    <property type="match status" value="1"/>
</dbReference>
<dbReference type="InterPro" id="IPR014729">
    <property type="entry name" value="Rossmann-like_a/b/a_fold"/>
</dbReference>
<comment type="similarity">
    <text evidence="8">Belongs to the QueC family.</text>
</comment>
<dbReference type="RefSeq" id="WP_200761464.1">
    <property type="nucleotide sequence ID" value="NZ_CP036425.1"/>
</dbReference>
<comment type="pathway">
    <text evidence="1">Purine metabolism; 7-cyano-7-deazaguanine biosynthesis.</text>
</comment>
<dbReference type="GO" id="GO:0046872">
    <property type="term" value="F:metal ion binding"/>
    <property type="evidence" value="ECO:0007669"/>
    <property type="project" value="UniProtKB-KW"/>
</dbReference>
<name>A0A517YQ37_9BACT</name>
<evidence type="ECO:0000256" key="9">
    <source>
        <dbReference type="ARBA" id="ARBA00039149"/>
    </source>
</evidence>
<evidence type="ECO:0000256" key="1">
    <source>
        <dbReference type="ARBA" id="ARBA00005061"/>
    </source>
</evidence>
<evidence type="ECO:0000256" key="4">
    <source>
        <dbReference type="ARBA" id="ARBA00022741"/>
    </source>
</evidence>
<dbReference type="EC" id="6.3.4.20" evidence="9"/>
<gene>
    <name evidence="11" type="primary">queC_1</name>
    <name evidence="11" type="ORF">KS4_03690</name>
</gene>
<dbReference type="GO" id="GO:0008616">
    <property type="term" value="P:tRNA queuosine(34) biosynthetic process"/>
    <property type="evidence" value="ECO:0007669"/>
    <property type="project" value="UniProtKB-KW"/>
</dbReference>
<evidence type="ECO:0000256" key="2">
    <source>
        <dbReference type="ARBA" id="ARBA00022598"/>
    </source>
</evidence>
<evidence type="ECO:0000313" key="12">
    <source>
        <dbReference type="Proteomes" id="UP000317369"/>
    </source>
</evidence>
<dbReference type="SUPFAM" id="SSF52402">
    <property type="entry name" value="Adenine nucleotide alpha hydrolases-like"/>
    <property type="match status" value="1"/>
</dbReference>